<dbReference type="HOGENOM" id="CLU_909179_0_0_1"/>
<name>S8CAZ2_DACHA</name>
<dbReference type="EMBL" id="AQGS01000032">
    <property type="protein sequence ID" value="EPS44842.1"/>
    <property type="molecule type" value="Genomic_DNA"/>
</dbReference>
<keyword evidence="2" id="KW-1185">Reference proteome</keyword>
<dbReference type="AlphaFoldDB" id="S8CAZ2"/>
<reference evidence="2" key="2">
    <citation type="submission" date="2013-04" db="EMBL/GenBank/DDBJ databases">
        <title>Genomic mechanisms accounting for the adaptation to parasitism in nematode-trapping fungi.</title>
        <authorList>
            <person name="Ahren D.G."/>
        </authorList>
    </citation>
    <scope>NUCLEOTIDE SEQUENCE [LARGE SCALE GENOMIC DNA]</scope>
    <source>
        <strain evidence="2">CBS 200.50</strain>
    </source>
</reference>
<accession>S8CAZ2</accession>
<dbReference type="OMA" id="LRFKCGH"/>
<evidence type="ECO:0000313" key="2">
    <source>
        <dbReference type="Proteomes" id="UP000015100"/>
    </source>
</evidence>
<comment type="caution">
    <text evidence="1">The sequence shown here is derived from an EMBL/GenBank/DDBJ whole genome shotgun (WGS) entry which is preliminary data.</text>
</comment>
<dbReference type="Proteomes" id="UP000015100">
    <property type="component" value="Unassembled WGS sequence"/>
</dbReference>
<gene>
    <name evidence="1" type="ORF">H072_1162</name>
</gene>
<sequence>MCFFNRLRFKCGHNQYAIWQTCSLAQLTRGAFYQTCCRPSKRRHRNFRTWEMLDLCENCLRRQYAPGYLYNSQTAPYSNGTALPDLGYEYPDYAGYYPYYPFPDQWPHYTNSRHGRGLDHIGMGYNSSPYQQYHPRYSNGSYGGSGYRSGRYNTMNMNMNMNPTNALEAITPLNPDECDEPRCMTITTPKDINANFRRSTYGRPYMSSGSSRMDRMLDMSAPYDDDDAGAMWDYGGDKYADRMLAADGVRIPRGRRRRGRRVRGVGMDFEDVGGSYIEGFDEVGGMGWTEYMRDKGDRMRSGHVFD</sequence>
<dbReference type="OrthoDB" id="5413944at2759"/>
<protein>
    <submittedName>
        <fullName evidence="1">Uncharacterized protein</fullName>
    </submittedName>
</protein>
<reference evidence="1 2" key="1">
    <citation type="journal article" date="2013" name="PLoS Genet.">
        <title>Genomic mechanisms accounting for the adaptation to parasitism in nematode-trapping fungi.</title>
        <authorList>
            <person name="Meerupati T."/>
            <person name="Andersson K.M."/>
            <person name="Friman E."/>
            <person name="Kumar D."/>
            <person name="Tunlid A."/>
            <person name="Ahren D."/>
        </authorList>
    </citation>
    <scope>NUCLEOTIDE SEQUENCE [LARGE SCALE GENOMIC DNA]</scope>
    <source>
        <strain evidence="1 2">CBS 200.50</strain>
    </source>
</reference>
<evidence type="ECO:0000313" key="1">
    <source>
        <dbReference type="EMBL" id="EPS44842.1"/>
    </source>
</evidence>
<organism evidence="1 2">
    <name type="scientific">Dactylellina haptotyla (strain CBS 200.50)</name>
    <name type="common">Nematode-trapping fungus</name>
    <name type="synonym">Monacrosporium haptotylum</name>
    <dbReference type="NCBI Taxonomy" id="1284197"/>
    <lineage>
        <taxon>Eukaryota</taxon>
        <taxon>Fungi</taxon>
        <taxon>Dikarya</taxon>
        <taxon>Ascomycota</taxon>
        <taxon>Pezizomycotina</taxon>
        <taxon>Orbiliomycetes</taxon>
        <taxon>Orbiliales</taxon>
        <taxon>Orbiliaceae</taxon>
        <taxon>Dactylellina</taxon>
    </lineage>
</organism>
<proteinExistence type="predicted"/>